<comment type="caution">
    <text evidence="4">Lacks conserved residue(s) required for the propagation of feature annotation.</text>
</comment>
<evidence type="ECO:0000256" key="2">
    <source>
        <dbReference type="ARBA" id="ARBA00023125"/>
    </source>
</evidence>
<evidence type="ECO:0000313" key="7">
    <source>
        <dbReference type="Proteomes" id="UP000287171"/>
    </source>
</evidence>
<dbReference type="GO" id="GO:0000976">
    <property type="term" value="F:transcription cis-regulatory region binding"/>
    <property type="evidence" value="ECO:0007669"/>
    <property type="project" value="TreeGrafter"/>
</dbReference>
<reference evidence="7" key="1">
    <citation type="submission" date="2018-12" db="EMBL/GenBank/DDBJ databases">
        <title>Tengunoibacter tsumagoiensis gen. nov., sp. nov., Dictyobacter kobayashii sp. nov., D. alpinus sp. nov., and D. joshuensis sp. nov. and description of Dictyobacteraceae fam. nov. within the order Ktedonobacterales isolated from Tengu-no-mugimeshi.</title>
        <authorList>
            <person name="Wang C.M."/>
            <person name="Zheng Y."/>
            <person name="Sakai Y."/>
            <person name="Toyoda A."/>
            <person name="Minakuchi Y."/>
            <person name="Abe K."/>
            <person name="Yokota A."/>
            <person name="Yabe S."/>
        </authorList>
    </citation>
    <scope>NUCLEOTIDE SEQUENCE [LARGE SCALE GENOMIC DNA]</scope>
    <source>
        <strain evidence="7">Uno16</strain>
    </source>
</reference>
<keyword evidence="3" id="KW-0804">Transcription</keyword>
<dbReference type="RefSeq" id="WP_126629698.1">
    <property type="nucleotide sequence ID" value="NZ_BIFT01000002.1"/>
</dbReference>
<dbReference type="SUPFAM" id="SSF46689">
    <property type="entry name" value="Homeodomain-like"/>
    <property type="match status" value="1"/>
</dbReference>
<accession>A0A402BDV3</accession>
<dbReference type="InterPro" id="IPR001647">
    <property type="entry name" value="HTH_TetR"/>
</dbReference>
<keyword evidence="2 4" id="KW-0238">DNA-binding</keyword>
<comment type="caution">
    <text evidence="6">The sequence shown here is derived from an EMBL/GenBank/DDBJ whole genome shotgun (WGS) entry which is preliminary data.</text>
</comment>
<evidence type="ECO:0000313" key="6">
    <source>
        <dbReference type="EMBL" id="GCE29437.1"/>
    </source>
</evidence>
<evidence type="ECO:0000256" key="3">
    <source>
        <dbReference type="ARBA" id="ARBA00023163"/>
    </source>
</evidence>
<name>A0A402BDV3_9CHLR</name>
<evidence type="ECO:0000256" key="4">
    <source>
        <dbReference type="PROSITE-ProRule" id="PRU00335"/>
    </source>
</evidence>
<dbReference type="Proteomes" id="UP000287171">
    <property type="component" value="Unassembled WGS sequence"/>
</dbReference>
<dbReference type="PANTHER" id="PTHR30055">
    <property type="entry name" value="HTH-TYPE TRANSCRIPTIONAL REGULATOR RUTR"/>
    <property type="match status" value="1"/>
</dbReference>
<dbReference type="Pfam" id="PF00440">
    <property type="entry name" value="TetR_N"/>
    <property type="match status" value="1"/>
</dbReference>
<evidence type="ECO:0000259" key="5">
    <source>
        <dbReference type="PROSITE" id="PS50977"/>
    </source>
</evidence>
<gene>
    <name evidence="6" type="ORF">KDA_49210</name>
</gene>
<dbReference type="InterPro" id="IPR050109">
    <property type="entry name" value="HTH-type_TetR-like_transc_reg"/>
</dbReference>
<dbReference type="PROSITE" id="PS50977">
    <property type="entry name" value="HTH_TETR_2"/>
    <property type="match status" value="1"/>
</dbReference>
<proteinExistence type="predicted"/>
<sequence length="209" mass="23655">MVLTDSEKHSSHSRTLILQSALQLFSIRGYDGTSIDDIRQMAGFKSKASLYTHFKNKEELASALLRDILIERDHVVMSAYTMADPEPLQKFVAIARAFIIWGVSHRQEYAFCFLRVQQEILIQGKAPSYVEEGLQPSDLILLSLLQELRREYPVRPIADYALFSMMIGMISRVIIDQAAFGPANQETKVEQMLEACFGLLFSQPVPVPT</sequence>
<dbReference type="OrthoDB" id="494991at2"/>
<dbReference type="GO" id="GO:0003700">
    <property type="term" value="F:DNA-binding transcription factor activity"/>
    <property type="evidence" value="ECO:0007669"/>
    <property type="project" value="TreeGrafter"/>
</dbReference>
<protein>
    <recommendedName>
        <fullName evidence="5">HTH tetR-type domain-containing protein</fullName>
    </recommendedName>
</protein>
<dbReference type="EMBL" id="BIFT01000002">
    <property type="protein sequence ID" value="GCE29437.1"/>
    <property type="molecule type" value="Genomic_DNA"/>
</dbReference>
<keyword evidence="1" id="KW-0805">Transcription regulation</keyword>
<dbReference type="PANTHER" id="PTHR30055:SF234">
    <property type="entry name" value="HTH-TYPE TRANSCRIPTIONAL REGULATOR BETI"/>
    <property type="match status" value="1"/>
</dbReference>
<evidence type="ECO:0000256" key="1">
    <source>
        <dbReference type="ARBA" id="ARBA00023015"/>
    </source>
</evidence>
<feature type="domain" description="HTH tetR-type" evidence="5">
    <location>
        <begin position="11"/>
        <end position="72"/>
    </location>
</feature>
<dbReference type="InterPro" id="IPR009057">
    <property type="entry name" value="Homeodomain-like_sf"/>
</dbReference>
<dbReference type="Gene3D" id="1.10.357.10">
    <property type="entry name" value="Tetracycline Repressor, domain 2"/>
    <property type="match status" value="1"/>
</dbReference>
<dbReference type="AlphaFoldDB" id="A0A402BDV3"/>
<keyword evidence="7" id="KW-1185">Reference proteome</keyword>
<organism evidence="6 7">
    <name type="scientific">Dictyobacter alpinus</name>
    <dbReference type="NCBI Taxonomy" id="2014873"/>
    <lineage>
        <taxon>Bacteria</taxon>
        <taxon>Bacillati</taxon>
        <taxon>Chloroflexota</taxon>
        <taxon>Ktedonobacteria</taxon>
        <taxon>Ktedonobacterales</taxon>
        <taxon>Dictyobacteraceae</taxon>
        <taxon>Dictyobacter</taxon>
    </lineage>
</organism>